<evidence type="ECO:0000313" key="3">
    <source>
        <dbReference type="Proteomes" id="UP001549076"/>
    </source>
</evidence>
<dbReference type="Pfam" id="PF01546">
    <property type="entry name" value="Peptidase_M20"/>
    <property type="match status" value="1"/>
</dbReference>
<comment type="caution">
    <text evidence="2">The sequence shown here is derived from an EMBL/GenBank/DDBJ whole genome shotgun (WGS) entry which is preliminary data.</text>
</comment>
<dbReference type="Gene3D" id="3.30.70.360">
    <property type="match status" value="1"/>
</dbReference>
<dbReference type="SUPFAM" id="SSF53187">
    <property type="entry name" value="Zn-dependent exopeptidases"/>
    <property type="match status" value="1"/>
</dbReference>
<organism evidence="2 3">
    <name type="scientific">Aquamicrobium terrae</name>
    <dbReference type="NCBI Taxonomy" id="1324945"/>
    <lineage>
        <taxon>Bacteria</taxon>
        <taxon>Pseudomonadati</taxon>
        <taxon>Pseudomonadota</taxon>
        <taxon>Alphaproteobacteria</taxon>
        <taxon>Hyphomicrobiales</taxon>
        <taxon>Phyllobacteriaceae</taxon>
        <taxon>Aquamicrobium</taxon>
    </lineage>
</organism>
<name>A0ABV2N6T7_9HYPH</name>
<dbReference type="PANTHER" id="PTHR30575">
    <property type="entry name" value="PEPTIDASE M20"/>
    <property type="match status" value="1"/>
</dbReference>
<protein>
    <submittedName>
        <fullName evidence="2">Aminobenzoyl-glutamate utilization protein B</fullName>
    </submittedName>
</protein>
<dbReference type="EMBL" id="JBEPML010000025">
    <property type="protein sequence ID" value="MET3794525.1"/>
    <property type="molecule type" value="Genomic_DNA"/>
</dbReference>
<keyword evidence="1" id="KW-0378">Hydrolase</keyword>
<dbReference type="Proteomes" id="UP001549076">
    <property type="component" value="Unassembled WGS sequence"/>
</dbReference>
<gene>
    <name evidence="2" type="ORF">ABID37_004765</name>
</gene>
<dbReference type="InterPro" id="IPR036264">
    <property type="entry name" value="Bact_exopeptidase_dim_dom"/>
</dbReference>
<dbReference type="PANTHER" id="PTHR30575:SF0">
    <property type="entry name" value="XAA-ARG DIPEPTIDASE"/>
    <property type="match status" value="1"/>
</dbReference>
<dbReference type="NCBIfam" id="TIGR01891">
    <property type="entry name" value="amidohydrolases"/>
    <property type="match status" value="1"/>
</dbReference>
<dbReference type="RefSeq" id="WP_354199363.1">
    <property type="nucleotide sequence ID" value="NZ_JBEPML010000025.1"/>
</dbReference>
<dbReference type="InterPro" id="IPR052030">
    <property type="entry name" value="Peptidase_M20/M20A_hydrolases"/>
</dbReference>
<keyword evidence="3" id="KW-1185">Reference proteome</keyword>
<sequence length="481" mass="52005">MSNNKDSKTFVKEAIDGDFPIFRKAAEEIWNLAETKFEEVRSARIQADLMRENGFTVTEGIAGIPTAFVAEYGEGGPVIAILGEYDALDAMSQEPALPKKQPVVEGDAGHGCGHHILGTAGALAAVAARKYLQMKGIPGRVRYYGCPAEEGGNAKAFMVREGLFGDVDVALSWHPGTLNAVMAVNSLAYYQTHFHFTGTASHAGTSPHLGRSALDAVELMNVGVNYLREHVPQSSRIHYAITNSGGAFPNIVQSSASVLYLVRSPSQTGAKDIIERVQKIAQGAALMTGTTVEWKITTAAASFLGNDVLEGLYEANLAAVDAPDFDDEDIRLARAFKDTFSAADIAESFDQFELVEDPDLILHRSSLRRGAKRFQHFFSTDVSDVSRVIPTAQFYGACYAIGTPFHSWQMVAQGMAPAAMKGMKYAANVIASTALDLFGDPSLVEAAKKEFRMRSLKEPYECPIPPDVMPALPSRQAEKAN</sequence>
<accession>A0ABV2N6T7</accession>
<dbReference type="PIRSF" id="PIRSF037227">
    <property type="entry name" value="Aminobenzoyl-glu_utiliz_pB"/>
    <property type="match status" value="1"/>
</dbReference>
<proteinExistence type="predicted"/>
<dbReference type="SUPFAM" id="SSF55031">
    <property type="entry name" value="Bacterial exopeptidase dimerisation domain"/>
    <property type="match status" value="1"/>
</dbReference>
<evidence type="ECO:0000313" key="2">
    <source>
        <dbReference type="EMBL" id="MET3794525.1"/>
    </source>
</evidence>
<dbReference type="InterPro" id="IPR017439">
    <property type="entry name" value="Amidohydrolase"/>
</dbReference>
<evidence type="ECO:0000256" key="1">
    <source>
        <dbReference type="ARBA" id="ARBA00022801"/>
    </source>
</evidence>
<dbReference type="InterPro" id="IPR002933">
    <property type="entry name" value="Peptidase_M20"/>
</dbReference>
<dbReference type="InterPro" id="IPR017145">
    <property type="entry name" value="Aminobenzoyl-glu_utiliz_pB"/>
</dbReference>
<reference evidence="2 3" key="1">
    <citation type="submission" date="2024-06" db="EMBL/GenBank/DDBJ databases">
        <title>Genomic Encyclopedia of Type Strains, Phase IV (KMG-IV): sequencing the most valuable type-strain genomes for metagenomic binning, comparative biology and taxonomic classification.</title>
        <authorList>
            <person name="Goeker M."/>
        </authorList>
    </citation>
    <scope>NUCLEOTIDE SEQUENCE [LARGE SCALE GENOMIC DNA]</scope>
    <source>
        <strain evidence="2 3">DSM 27865</strain>
    </source>
</reference>
<dbReference type="Gene3D" id="3.40.630.10">
    <property type="entry name" value="Zn peptidases"/>
    <property type="match status" value="2"/>
</dbReference>